<dbReference type="SUPFAM" id="SSF46767">
    <property type="entry name" value="Methylated DNA-protein cysteine methyltransferase, C-terminal domain"/>
    <property type="match status" value="1"/>
</dbReference>
<keyword evidence="1" id="KW-0227">DNA damage</keyword>
<dbReference type="GO" id="GO:0006281">
    <property type="term" value="P:DNA repair"/>
    <property type="evidence" value="ECO:0007669"/>
    <property type="project" value="InterPro"/>
</dbReference>
<keyword evidence="5" id="KW-1185">Reference proteome</keyword>
<dbReference type="InterPro" id="IPR036388">
    <property type="entry name" value="WH-like_DNA-bd_sf"/>
</dbReference>
<gene>
    <name evidence="4" type="ORF">KGD82_04335</name>
</gene>
<feature type="compositionally biased region" description="Acidic residues" evidence="2">
    <location>
        <begin position="11"/>
        <end position="20"/>
    </location>
</feature>
<dbReference type="PANTHER" id="PTHR42942">
    <property type="entry name" value="6-O-METHYLGUANINE DNA METHYLTRANSFERASE"/>
    <property type="match status" value="1"/>
</dbReference>
<dbReference type="Gene3D" id="1.10.10.10">
    <property type="entry name" value="Winged helix-like DNA-binding domain superfamily/Winged helix DNA-binding domain"/>
    <property type="match status" value="1"/>
</dbReference>
<evidence type="ECO:0000259" key="3">
    <source>
        <dbReference type="Pfam" id="PF01035"/>
    </source>
</evidence>
<evidence type="ECO:0000256" key="1">
    <source>
        <dbReference type="ARBA" id="ARBA00022763"/>
    </source>
</evidence>
<feature type="region of interest" description="Disordered" evidence="2">
    <location>
        <begin position="1"/>
        <end position="20"/>
    </location>
</feature>
<dbReference type="CDD" id="cd06445">
    <property type="entry name" value="ATase"/>
    <property type="match status" value="1"/>
</dbReference>
<dbReference type="AlphaFoldDB" id="A0A975QL49"/>
<feature type="domain" description="Methylated-DNA-[protein]-cysteine S-methyltransferase DNA binding" evidence="3">
    <location>
        <begin position="20"/>
        <end position="79"/>
    </location>
</feature>
<evidence type="ECO:0000256" key="2">
    <source>
        <dbReference type="SAM" id="MobiDB-lite"/>
    </source>
</evidence>
<dbReference type="PANTHER" id="PTHR42942:SF1">
    <property type="entry name" value="ALKYLTRANSFERASE-LIKE PROTEIN 1"/>
    <property type="match status" value="1"/>
</dbReference>
<dbReference type="KEGG" id="nec:KGD82_04335"/>
<reference evidence="4" key="1">
    <citation type="submission" date="2021-05" db="EMBL/GenBank/DDBJ databases">
        <authorList>
            <person name="Kaiqin L."/>
            <person name="Jian G."/>
        </authorList>
    </citation>
    <scope>NUCLEOTIDE SEQUENCE</scope>
    <source>
        <strain evidence="4">HDS5</strain>
    </source>
</reference>
<dbReference type="InterPro" id="IPR052520">
    <property type="entry name" value="ATL_DNA_repair"/>
</dbReference>
<evidence type="ECO:0000313" key="5">
    <source>
        <dbReference type="Proteomes" id="UP000682416"/>
    </source>
</evidence>
<feature type="compositionally biased region" description="Basic and acidic residues" evidence="2">
    <location>
        <begin position="99"/>
        <end position="110"/>
    </location>
</feature>
<evidence type="ECO:0000313" key="4">
    <source>
        <dbReference type="EMBL" id="QVJ02089.1"/>
    </source>
</evidence>
<sequence>MVDPHPREPGEDASEPVDEYTEEVLSVVERIPPGRVMSYGDIAEYVGRGGPRQVGSVMSRWGGAVPWWRVVRSDGRPAEGHLVRARSHYAAEATPMRPSGDRVDMREARWDGGSGA</sequence>
<protein>
    <submittedName>
        <fullName evidence="4">MGMT family protein</fullName>
    </submittedName>
</protein>
<dbReference type="InterPro" id="IPR014048">
    <property type="entry name" value="MethylDNA_cys_MeTrfase_DNA-bd"/>
</dbReference>
<dbReference type="Pfam" id="PF01035">
    <property type="entry name" value="DNA_binding_1"/>
    <property type="match status" value="1"/>
</dbReference>
<dbReference type="EMBL" id="CP074402">
    <property type="protein sequence ID" value="QVJ02089.1"/>
    <property type="molecule type" value="Genomic_DNA"/>
</dbReference>
<dbReference type="Proteomes" id="UP000682416">
    <property type="component" value="Chromosome"/>
</dbReference>
<proteinExistence type="predicted"/>
<dbReference type="InterPro" id="IPR036217">
    <property type="entry name" value="MethylDNA_cys_MeTrfase_DNAb"/>
</dbReference>
<organism evidence="4 5">
    <name type="scientific">Nocardiopsis eucommiae</name>
    <dbReference type="NCBI Taxonomy" id="2831970"/>
    <lineage>
        <taxon>Bacteria</taxon>
        <taxon>Bacillati</taxon>
        <taxon>Actinomycetota</taxon>
        <taxon>Actinomycetes</taxon>
        <taxon>Streptosporangiales</taxon>
        <taxon>Nocardiopsidaceae</taxon>
        <taxon>Nocardiopsis</taxon>
    </lineage>
</organism>
<name>A0A975QL49_9ACTN</name>
<dbReference type="GO" id="GO:0003824">
    <property type="term" value="F:catalytic activity"/>
    <property type="evidence" value="ECO:0007669"/>
    <property type="project" value="InterPro"/>
</dbReference>
<feature type="region of interest" description="Disordered" evidence="2">
    <location>
        <begin position="92"/>
        <end position="116"/>
    </location>
</feature>
<feature type="compositionally biased region" description="Basic and acidic residues" evidence="2">
    <location>
        <begin position="1"/>
        <end position="10"/>
    </location>
</feature>
<accession>A0A975QL49</accession>